<keyword evidence="2" id="KW-0645">Protease</keyword>
<dbReference type="InterPro" id="IPR042266">
    <property type="entry name" value="PPPDE_sf"/>
</dbReference>
<keyword evidence="6" id="KW-1185">Reference proteome</keyword>
<evidence type="ECO:0000256" key="3">
    <source>
        <dbReference type="ARBA" id="ARBA00022801"/>
    </source>
</evidence>
<dbReference type="AlphaFoldDB" id="A0A0N1PCI8"/>
<evidence type="ECO:0000256" key="1">
    <source>
        <dbReference type="ARBA" id="ARBA00008140"/>
    </source>
</evidence>
<feature type="domain" description="PPPDE" evidence="4">
    <location>
        <begin position="41"/>
        <end position="177"/>
    </location>
</feature>
<dbReference type="Pfam" id="PF05903">
    <property type="entry name" value="Peptidase_C97"/>
    <property type="match status" value="1"/>
</dbReference>
<organism evidence="5 6">
    <name type="scientific">Leptomonas seymouri</name>
    <dbReference type="NCBI Taxonomy" id="5684"/>
    <lineage>
        <taxon>Eukaryota</taxon>
        <taxon>Discoba</taxon>
        <taxon>Euglenozoa</taxon>
        <taxon>Kinetoplastea</taxon>
        <taxon>Metakinetoplastina</taxon>
        <taxon>Trypanosomatida</taxon>
        <taxon>Trypanosomatidae</taxon>
        <taxon>Leishmaniinae</taxon>
        <taxon>Leptomonas</taxon>
    </lineage>
</organism>
<reference evidence="5 6" key="1">
    <citation type="journal article" date="2015" name="PLoS Pathog.">
        <title>Leptomonas seymouri: Adaptations to the Dixenous Life Cycle Analyzed by Genome Sequencing, Transcriptome Profiling and Co-infection with Leishmania donovani.</title>
        <authorList>
            <person name="Kraeva N."/>
            <person name="Butenko A."/>
            <person name="Hlavacova J."/>
            <person name="Kostygov A."/>
            <person name="Myskova J."/>
            <person name="Grybchuk D."/>
            <person name="Lestinova T."/>
            <person name="Votypka J."/>
            <person name="Volf P."/>
            <person name="Opperdoes F."/>
            <person name="Flegontov P."/>
            <person name="Lukes J."/>
            <person name="Yurchenko V."/>
        </authorList>
    </citation>
    <scope>NUCLEOTIDE SEQUENCE [LARGE SCALE GENOMIC DNA]</scope>
    <source>
        <strain evidence="5 6">ATCC 30220</strain>
    </source>
</reference>
<keyword evidence="3" id="KW-0378">Hydrolase</keyword>
<comment type="similarity">
    <text evidence="1">Belongs to the DeSI family.</text>
</comment>
<dbReference type="PROSITE" id="PS51858">
    <property type="entry name" value="PPPDE"/>
    <property type="match status" value="1"/>
</dbReference>
<evidence type="ECO:0000259" key="4">
    <source>
        <dbReference type="PROSITE" id="PS51858"/>
    </source>
</evidence>
<dbReference type="PANTHER" id="PTHR12378">
    <property type="entry name" value="DESUMOYLATING ISOPEPTIDASE"/>
    <property type="match status" value="1"/>
</dbReference>
<dbReference type="VEuPathDB" id="TriTrypDB:Lsey_0173_0130"/>
<evidence type="ECO:0000313" key="6">
    <source>
        <dbReference type="Proteomes" id="UP000038009"/>
    </source>
</evidence>
<sequence>MPLYPTTTGTAALSSVGDSASDVTAATAVTSDPVDGPKQLNAVFVNVYDVFEANSWLWSVGLGVHHAGIQVYDKEYQYGRCEVGTGVCTVEPRHSPPHIFREQFYIGQTNLSEHAVEELIESFRGNDSWQGSRYHLVKHNCISFAHAFSRALLTPEVRVAQMRAADRASYQNAYMEMVEVDGTQYMVPVLIPPHVDRLCQNALAYLPELALQKLDSMDNPFRPA</sequence>
<dbReference type="GO" id="GO:0101005">
    <property type="term" value="F:deubiquitinase activity"/>
    <property type="evidence" value="ECO:0007669"/>
    <property type="project" value="TreeGrafter"/>
</dbReference>
<dbReference type="Proteomes" id="UP000038009">
    <property type="component" value="Unassembled WGS sequence"/>
</dbReference>
<accession>A0A0N1PCI8</accession>
<dbReference type="OMA" id="HIFREQF"/>
<name>A0A0N1PCI8_LEPSE</name>
<dbReference type="InterPro" id="IPR008580">
    <property type="entry name" value="PPPDE_dom"/>
</dbReference>
<gene>
    <name evidence="5" type="ORF">ABL78_5285</name>
</gene>
<comment type="caution">
    <text evidence="5">The sequence shown here is derived from an EMBL/GenBank/DDBJ whole genome shotgun (WGS) entry which is preliminary data.</text>
</comment>
<dbReference type="PANTHER" id="PTHR12378:SF80">
    <property type="entry name" value="IP06716P-RELATED"/>
    <property type="match status" value="1"/>
</dbReference>
<dbReference type="SMART" id="SM01179">
    <property type="entry name" value="DUF862"/>
    <property type="match status" value="1"/>
</dbReference>
<dbReference type="Gene3D" id="3.90.1720.30">
    <property type="entry name" value="PPPDE domains"/>
    <property type="match status" value="1"/>
</dbReference>
<dbReference type="EMBL" id="LJSK01000173">
    <property type="protein sequence ID" value="KPI85664.1"/>
    <property type="molecule type" value="Genomic_DNA"/>
</dbReference>
<proteinExistence type="inferred from homology"/>
<dbReference type="GO" id="GO:0016579">
    <property type="term" value="P:protein deubiquitination"/>
    <property type="evidence" value="ECO:0007669"/>
    <property type="project" value="TreeGrafter"/>
</dbReference>
<evidence type="ECO:0000256" key="2">
    <source>
        <dbReference type="ARBA" id="ARBA00022670"/>
    </source>
</evidence>
<protein>
    <recommendedName>
        <fullName evidence="4">PPPDE domain-containing protein</fullName>
    </recommendedName>
</protein>
<evidence type="ECO:0000313" key="5">
    <source>
        <dbReference type="EMBL" id="KPI85664.1"/>
    </source>
</evidence>
<dbReference type="OrthoDB" id="412286at2759"/>
<dbReference type="GO" id="GO:0006508">
    <property type="term" value="P:proteolysis"/>
    <property type="evidence" value="ECO:0007669"/>
    <property type="project" value="UniProtKB-KW"/>
</dbReference>